<name>A0AA36H1H6_CYLNA</name>
<reference evidence="1" key="1">
    <citation type="submission" date="2023-07" db="EMBL/GenBank/DDBJ databases">
        <authorList>
            <consortium name="CYATHOMIX"/>
        </authorList>
    </citation>
    <scope>NUCLEOTIDE SEQUENCE</scope>
    <source>
        <strain evidence="1">N/A</strain>
    </source>
</reference>
<comment type="caution">
    <text evidence="1">The sequence shown here is derived from an EMBL/GenBank/DDBJ whole genome shotgun (WGS) entry which is preliminary data.</text>
</comment>
<protein>
    <submittedName>
        <fullName evidence="1">Uncharacterized protein</fullName>
    </submittedName>
</protein>
<dbReference type="GO" id="GO:0005829">
    <property type="term" value="C:cytosol"/>
    <property type="evidence" value="ECO:0007669"/>
    <property type="project" value="TreeGrafter"/>
</dbReference>
<gene>
    <name evidence="1" type="ORF">CYNAS_LOCUS13990</name>
</gene>
<organism evidence="1 2">
    <name type="scientific">Cylicocyclus nassatus</name>
    <name type="common">Nematode worm</name>
    <dbReference type="NCBI Taxonomy" id="53992"/>
    <lineage>
        <taxon>Eukaryota</taxon>
        <taxon>Metazoa</taxon>
        <taxon>Ecdysozoa</taxon>
        <taxon>Nematoda</taxon>
        <taxon>Chromadorea</taxon>
        <taxon>Rhabditida</taxon>
        <taxon>Rhabditina</taxon>
        <taxon>Rhabditomorpha</taxon>
        <taxon>Strongyloidea</taxon>
        <taxon>Strongylidae</taxon>
        <taxon>Cylicocyclus</taxon>
    </lineage>
</organism>
<dbReference type="Gene3D" id="1.25.10.10">
    <property type="entry name" value="Leucine-rich Repeat Variant"/>
    <property type="match status" value="1"/>
</dbReference>
<dbReference type="InterPro" id="IPR011989">
    <property type="entry name" value="ARM-like"/>
</dbReference>
<dbReference type="GO" id="GO:0005634">
    <property type="term" value="C:nucleus"/>
    <property type="evidence" value="ECO:0007669"/>
    <property type="project" value="TreeGrafter"/>
</dbReference>
<sequence>MWADHPRRLVFWDRVYIIGEDANEDENESNESSKDIDIRNNASSLVHEYMSSLLVNVKFAESFPDVVIKTFHRSYQWRVRVSVLKFIQVLVFSIIYVLENYSAPTNVMQLLFEALKDRQVEVRLEASRCLLTLIFCDFAKSIKNSRIKSIHTIRARFDVHCMVLY</sequence>
<dbReference type="SUPFAM" id="SSF48371">
    <property type="entry name" value="ARM repeat"/>
    <property type="match status" value="1"/>
</dbReference>
<proteinExistence type="predicted"/>
<evidence type="ECO:0000313" key="2">
    <source>
        <dbReference type="Proteomes" id="UP001176961"/>
    </source>
</evidence>
<evidence type="ECO:0000313" key="1">
    <source>
        <dbReference type="EMBL" id="CAJ0602007.1"/>
    </source>
</evidence>
<dbReference type="PANTHER" id="PTHR32170">
    <property type="entry name" value="PROTEASOME ACTIVATOR COMPLEX SUBUNIT 4"/>
    <property type="match status" value="1"/>
</dbReference>
<dbReference type="InterPro" id="IPR016024">
    <property type="entry name" value="ARM-type_fold"/>
</dbReference>
<dbReference type="EMBL" id="CATQJL010000305">
    <property type="protein sequence ID" value="CAJ0602007.1"/>
    <property type="molecule type" value="Genomic_DNA"/>
</dbReference>
<dbReference type="Proteomes" id="UP001176961">
    <property type="component" value="Unassembled WGS sequence"/>
</dbReference>
<dbReference type="AlphaFoldDB" id="A0AA36H1H6"/>
<accession>A0AA36H1H6</accession>
<dbReference type="GO" id="GO:0016504">
    <property type="term" value="F:peptidase activator activity"/>
    <property type="evidence" value="ECO:0007669"/>
    <property type="project" value="InterPro"/>
</dbReference>
<dbReference type="PANTHER" id="PTHR32170:SF4">
    <property type="entry name" value="DUF3437 DOMAIN-CONTAINING PROTEIN-RELATED"/>
    <property type="match status" value="1"/>
</dbReference>
<keyword evidence="2" id="KW-1185">Reference proteome</keyword>
<dbReference type="GO" id="GO:0010499">
    <property type="term" value="P:proteasomal ubiquitin-independent protein catabolic process"/>
    <property type="evidence" value="ECO:0007669"/>
    <property type="project" value="TreeGrafter"/>
</dbReference>
<dbReference type="GO" id="GO:0070628">
    <property type="term" value="F:proteasome binding"/>
    <property type="evidence" value="ECO:0007669"/>
    <property type="project" value="InterPro"/>
</dbReference>
<dbReference type="InterPro" id="IPR035309">
    <property type="entry name" value="PSME4"/>
</dbReference>